<protein>
    <submittedName>
        <fullName evidence="1">Uncharacterized protein</fullName>
    </submittedName>
</protein>
<organism evidence="1 2">
    <name type="scientific">Candidatus Scalindua brodae</name>
    <dbReference type="NCBI Taxonomy" id="237368"/>
    <lineage>
        <taxon>Bacteria</taxon>
        <taxon>Pseudomonadati</taxon>
        <taxon>Planctomycetota</taxon>
        <taxon>Candidatus Brocadiia</taxon>
        <taxon>Candidatus Brocadiales</taxon>
        <taxon>Candidatus Scalinduaceae</taxon>
        <taxon>Candidatus Scalindua</taxon>
    </lineage>
</organism>
<comment type="caution">
    <text evidence="1">The sequence shown here is derived from an EMBL/GenBank/DDBJ whole genome shotgun (WGS) entry which is preliminary data.</text>
</comment>
<dbReference type="AlphaFoldDB" id="A0A0B0EP48"/>
<evidence type="ECO:0000313" key="1">
    <source>
        <dbReference type="EMBL" id="KHE92400.1"/>
    </source>
</evidence>
<accession>A0A0B0EP48</accession>
<name>A0A0B0EP48_9BACT</name>
<reference evidence="1 2" key="1">
    <citation type="submission" date="2014-10" db="EMBL/GenBank/DDBJ databases">
        <title>Draft genome of anammox bacterium scalindua brodae, obtained using differential coverage binning of sequence data from two enrichment reactors.</title>
        <authorList>
            <person name="Speth D.R."/>
            <person name="Russ L."/>
            <person name="Kartal B."/>
            <person name="Op den Camp H.J."/>
            <person name="Dutilh B.E."/>
            <person name="Jetten M.S."/>
        </authorList>
    </citation>
    <scope>NUCLEOTIDE SEQUENCE [LARGE SCALE GENOMIC DNA]</scope>
    <source>
        <strain evidence="1">RU1</strain>
    </source>
</reference>
<sequence length="99" mass="11201">MISEEQIHVIGDRATDVQTALNINGIGVLIPFENEPGEEEKARKLEDLAHIQINVRKTSGFSCRYCFHCKIMGWRDAGNQYVVVSKLDSDEIVRILKKA</sequence>
<proteinExistence type="predicted"/>
<dbReference type="Proteomes" id="UP000030652">
    <property type="component" value="Unassembled WGS sequence"/>
</dbReference>
<gene>
    <name evidence="1" type="ORF">SCABRO_01820</name>
</gene>
<dbReference type="EMBL" id="JRYO01000134">
    <property type="protein sequence ID" value="KHE92400.1"/>
    <property type="molecule type" value="Genomic_DNA"/>
</dbReference>
<evidence type="ECO:0000313" key="2">
    <source>
        <dbReference type="Proteomes" id="UP000030652"/>
    </source>
</evidence>